<dbReference type="InterPro" id="IPR011322">
    <property type="entry name" value="N-reg_PII-like_a/b"/>
</dbReference>
<evidence type="ECO:0000313" key="3">
    <source>
        <dbReference type="EMBL" id="PAU50441.1"/>
    </source>
</evidence>
<accession>A0A2A2DG22</accession>
<dbReference type="InterPro" id="IPR003793">
    <property type="entry name" value="UPF0166"/>
</dbReference>
<dbReference type="PANTHER" id="PTHR35983">
    <property type="entry name" value="UPF0166 PROTEIN TM_0021"/>
    <property type="match status" value="1"/>
</dbReference>
<gene>
    <name evidence="3" type="ORF">CK936_02545</name>
</gene>
<evidence type="ECO:0000313" key="4">
    <source>
        <dbReference type="Proteomes" id="UP000218944"/>
    </source>
</evidence>
<dbReference type="AlphaFoldDB" id="A0A2A2DG22"/>
<organism evidence="3 4">
    <name type="scientific">Streptomyces albireticuli</name>
    <dbReference type="NCBI Taxonomy" id="1940"/>
    <lineage>
        <taxon>Bacteria</taxon>
        <taxon>Bacillati</taxon>
        <taxon>Actinomycetota</taxon>
        <taxon>Actinomycetes</taxon>
        <taxon>Kitasatosporales</taxon>
        <taxon>Streptomycetaceae</taxon>
        <taxon>Streptomyces</taxon>
    </lineage>
</organism>
<comment type="similarity">
    <text evidence="1">Belongs to the UPF0166 family.</text>
</comment>
<dbReference type="PANTHER" id="PTHR35983:SF1">
    <property type="entry name" value="UPF0166 PROTEIN TM_0021"/>
    <property type="match status" value="1"/>
</dbReference>
<proteinExistence type="inferred from homology"/>
<reference evidence="3 4" key="1">
    <citation type="submission" date="2017-08" db="EMBL/GenBank/DDBJ databases">
        <title>Genome sequence of Streptomyces albireticuli NRRL B-1670.</title>
        <authorList>
            <person name="Graham D.E."/>
            <person name="Mahan K.M."/>
            <person name="Klingeman D.M."/>
            <person name="Hettich R.L."/>
            <person name="Parry R.J."/>
            <person name="Spain J.C."/>
        </authorList>
    </citation>
    <scope>NUCLEOTIDE SEQUENCE [LARGE SCALE GENOMIC DNA]</scope>
    <source>
        <strain evidence="3 4">NRRL B-1670</strain>
    </source>
</reference>
<evidence type="ECO:0000256" key="1">
    <source>
        <dbReference type="ARBA" id="ARBA00010554"/>
    </source>
</evidence>
<dbReference type="Proteomes" id="UP000218944">
    <property type="component" value="Unassembled WGS sequence"/>
</dbReference>
<comment type="caution">
    <text evidence="3">The sequence shown here is derived from an EMBL/GenBank/DDBJ whole genome shotgun (WGS) entry which is preliminary data.</text>
</comment>
<dbReference type="EMBL" id="NSJV01000050">
    <property type="protein sequence ID" value="PAU50441.1"/>
    <property type="molecule type" value="Genomic_DNA"/>
</dbReference>
<dbReference type="InterPro" id="IPR015867">
    <property type="entry name" value="N-reg_PII/ATP_PRibTrfase_C"/>
</dbReference>
<name>A0A2A2DG22_9ACTN</name>
<feature type="region of interest" description="Disordered" evidence="2">
    <location>
        <begin position="1"/>
        <end position="36"/>
    </location>
</feature>
<sequence length="151" mass="15730">MNAKPPNGTPGRGGPSDGPSPNGTPGHGAPPPGTAPLVRRPAFRLTVYLGDSDTWHHRPLHTEIVHRAHAAGLAGASVFRGVEGFGASSVVHTARLLSLSEDLPVAVVIVDTEERVRAFLPVLDELLGADRLVVLDEVEVVRRPGGGGRPA</sequence>
<keyword evidence="4" id="KW-1185">Reference proteome</keyword>
<dbReference type="SUPFAM" id="SSF54913">
    <property type="entry name" value="GlnB-like"/>
    <property type="match status" value="1"/>
</dbReference>
<dbReference type="Pfam" id="PF02641">
    <property type="entry name" value="DUF190"/>
    <property type="match status" value="1"/>
</dbReference>
<protein>
    <submittedName>
        <fullName evidence="3">Uncharacterized protein</fullName>
    </submittedName>
</protein>
<evidence type="ECO:0000256" key="2">
    <source>
        <dbReference type="SAM" id="MobiDB-lite"/>
    </source>
</evidence>
<dbReference type="Gene3D" id="3.30.70.120">
    <property type="match status" value="1"/>
</dbReference>